<evidence type="ECO:0000256" key="2">
    <source>
        <dbReference type="ARBA" id="ARBA00005887"/>
    </source>
</evidence>
<keyword evidence="3" id="KW-0813">Transport</keyword>
<feature type="transmembrane region" description="Helical" evidence="9">
    <location>
        <begin position="329"/>
        <end position="347"/>
    </location>
</feature>
<dbReference type="GO" id="GO:0008519">
    <property type="term" value="F:ammonium channel activity"/>
    <property type="evidence" value="ECO:0007669"/>
    <property type="project" value="InterPro"/>
</dbReference>
<dbReference type="GO" id="GO:0005886">
    <property type="term" value="C:plasma membrane"/>
    <property type="evidence" value="ECO:0007669"/>
    <property type="project" value="TreeGrafter"/>
</dbReference>
<evidence type="ECO:0000256" key="5">
    <source>
        <dbReference type="ARBA" id="ARBA00022989"/>
    </source>
</evidence>
<keyword evidence="6 9" id="KW-0472">Membrane</keyword>
<evidence type="ECO:0000313" key="11">
    <source>
        <dbReference type="EMBL" id="OVF09312.1"/>
    </source>
</evidence>
<feature type="transmembrane region" description="Helical" evidence="9">
    <location>
        <begin position="359"/>
        <end position="380"/>
    </location>
</feature>
<feature type="transmembrane region" description="Helical" evidence="9">
    <location>
        <begin position="177"/>
        <end position="196"/>
    </location>
</feature>
<dbReference type="Proteomes" id="UP000195602">
    <property type="component" value="Unassembled WGS sequence"/>
</dbReference>
<evidence type="ECO:0000313" key="12">
    <source>
        <dbReference type="Proteomes" id="UP000195602"/>
    </source>
</evidence>
<proteinExistence type="inferred from homology"/>
<feature type="region of interest" description="Disordered" evidence="8">
    <location>
        <begin position="498"/>
        <end position="522"/>
    </location>
</feature>
<comment type="caution">
    <text evidence="11">The sequence shown here is derived from an EMBL/GenBank/DDBJ whole genome shotgun (WGS) entry which is preliminary data.</text>
</comment>
<dbReference type="InterPro" id="IPR018047">
    <property type="entry name" value="Ammonium_transpt_CS"/>
</dbReference>
<feature type="transmembrane region" description="Helical" evidence="9">
    <location>
        <begin position="400"/>
        <end position="423"/>
    </location>
</feature>
<evidence type="ECO:0000256" key="6">
    <source>
        <dbReference type="ARBA" id="ARBA00023136"/>
    </source>
</evidence>
<name>A0AA91Q231_CLALS</name>
<evidence type="ECO:0000256" key="7">
    <source>
        <dbReference type="ARBA" id="ARBA00023177"/>
    </source>
</evidence>
<sequence>MTQAFDAKGAVDTLYMFSCTLLLFSVVFGLSLFYSGLIQRRSSFTMLAIPMFLAALVFVDWYIWGYSLCYGSSSNHFIGSLKFAVLREIRSTGQDIYSTPRGDILAVVHFLFNGMMKVITVVITFPACVAERGRILPMLVFLFFWSTIVYNPVTYWIWNRNGWLSTERNSIPVLDFAGGNCIHIVGGFTGLVYSYYLGPRNPKILENYRSSSNANMVIGTVFTVYGWCGFIAGCDFKFSATTFYIIINTLLCASCAGISWSFIDYYNSATPLDGNIHDGDSSNSTTADGHLVPVSKKRCMSIISFCSGLISGLVVFTPCGGYLSTDISFWKSIVCGLVGGITGNMATRVKYWLGIDDALDVFAVHGICGIVGSLLVGVFADDLYNSKGGWVTHHWVQMGYQVLAVVVVSAHVCVVSLFLLYVVDIIPGLHLRIDKDFNRRMMANQNSDTESGENKEYSTRYELAELMGTDWYEFRGEYTMDFMEFIRSLNPNDYVEEVESKEHSGYQAETSDSIQDLRKRSA</sequence>
<protein>
    <submittedName>
        <fullName evidence="11">Ammonium transporter</fullName>
    </submittedName>
</protein>
<dbReference type="PROSITE" id="PS01219">
    <property type="entry name" value="AMMONIUM_TRANSP"/>
    <property type="match status" value="1"/>
</dbReference>
<dbReference type="EMBL" id="LYUB02000005">
    <property type="protein sequence ID" value="OVF09312.1"/>
    <property type="molecule type" value="Genomic_DNA"/>
</dbReference>
<feature type="transmembrane region" description="Helical" evidence="9">
    <location>
        <begin position="302"/>
        <end position="323"/>
    </location>
</feature>
<feature type="transmembrane region" description="Helical" evidence="9">
    <location>
        <begin position="135"/>
        <end position="157"/>
    </location>
</feature>
<feature type="domain" description="Ammonium transporter AmtB-like" evidence="10">
    <location>
        <begin position="16"/>
        <end position="267"/>
    </location>
</feature>
<keyword evidence="7" id="KW-0924">Ammonia transport</keyword>
<dbReference type="Gene3D" id="1.10.3430.10">
    <property type="entry name" value="Ammonium transporter AmtB like domains"/>
    <property type="match status" value="1"/>
</dbReference>
<dbReference type="InterPro" id="IPR029020">
    <property type="entry name" value="Ammonium/urea_transptr"/>
</dbReference>
<evidence type="ECO:0000256" key="8">
    <source>
        <dbReference type="SAM" id="MobiDB-lite"/>
    </source>
</evidence>
<dbReference type="PANTHER" id="PTHR43029">
    <property type="entry name" value="AMMONIUM TRANSPORTER MEP2"/>
    <property type="match status" value="1"/>
</dbReference>
<reference evidence="11 12" key="1">
    <citation type="submission" date="2017-04" db="EMBL/GenBank/DDBJ databases">
        <title>Draft genome of the yeast Clavispora lusitaniae type strain CBS 6936.</title>
        <authorList>
            <person name="Durrens P."/>
            <person name="Klopp C."/>
            <person name="Biteau N."/>
            <person name="Fitton-Ouhabi V."/>
            <person name="Dementhon K."/>
            <person name="Accoceberry I."/>
            <person name="Sherman D.J."/>
            <person name="Noel T."/>
        </authorList>
    </citation>
    <scope>NUCLEOTIDE SEQUENCE [LARGE SCALE GENOMIC DNA]</scope>
    <source>
        <strain evidence="11 12">CBS 6936</strain>
    </source>
</reference>
<feature type="transmembrane region" description="Helical" evidence="9">
    <location>
        <begin position="217"/>
        <end position="238"/>
    </location>
</feature>
<feature type="transmembrane region" description="Helical" evidence="9">
    <location>
        <begin position="104"/>
        <end position="128"/>
    </location>
</feature>
<dbReference type="InterPro" id="IPR001905">
    <property type="entry name" value="Ammonium_transpt"/>
</dbReference>
<dbReference type="PANTHER" id="PTHR43029:SF10">
    <property type="entry name" value="AMMONIUM TRANSPORTER MEP2"/>
    <property type="match status" value="1"/>
</dbReference>
<dbReference type="Pfam" id="PF00909">
    <property type="entry name" value="Ammonium_transp"/>
    <property type="match status" value="2"/>
</dbReference>
<keyword evidence="5 9" id="KW-1133">Transmembrane helix</keyword>
<comment type="similarity">
    <text evidence="2">Belongs to the ammonia transporter channel (TC 1.A.11.2) family.</text>
</comment>
<evidence type="ECO:0000259" key="10">
    <source>
        <dbReference type="Pfam" id="PF00909"/>
    </source>
</evidence>
<accession>A0AA91Q231</accession>
<organism evidence="11 12">
    <name type="scientific">Clavispora lusitaniae</name>
    <name type="common">Candida lusitaniae</name>
    <dbReference type="NCBI Taxonomy" id="36911"/>
    <lineage>
        <taxon>Eukaryota</taxon>
        <taxon>Fungi</taxon>
        <taxon>Dikarya</taxon>
        <taxon>Ascomycota</taxon>
        <taxon>Saccharomycotina</taxon>
        <taxon>Pichiomycetes</taxon>
        <taxon>Metschnikowiaceae</taxon>
        <taxon>Clavispora</taxon>
    </lineage>
</organism>
<feature type="transmembrane region" description="Helical" evidence="9">
    <location>
        <begin position="44"/>
        <end position="64"/>
    </location>
</feature>
<evidence type="ECO:0000256" key="4">
    <source>
        <dbReference type="ARBA" id="ARBA00022692"/>
    </source>
</evidence>
<feature type="domain" description="Ammonium transporter AmtB-like" evidence="10">
    <location>
        <begin position="297"/>
        <end position="434"/>
    </location>
</feature>
<keyword evidence="4 9" id="KW-0812">Transmembrane</keyword>
<feature type="transmembrane region" description="Helical" evidence="9">
    <location>
        <begin position="244"/>
        <end position="263"/>
    </location>
</feature>
<feature type="transmembrane region" description="Helical" evidence="9">
    <location>
        <begin position="14"/>
        <end position="37"/>
    </location>
</feature>
<evidence type="ECO:0000256" key="9">
    <source>
        <dbReference type="SAM" id="Phobius"/>
    </source>
</evidence>
<evidence type="ECO:0000256" key="1">
    <source>
        <dbReference type="ARBA" id="ARBA00004141"/>
    </source>
</evidence>
<dbReference type="AlphaFoldDB" id="A0AA91Q231"/>
<dbReference type="KEGG" id="clus:A9F13_05g01034"/>
<comment type="subcellular location">
    <subcellularLocation>
        <location evidence="1">Membrane</location>
        <topology evidence="1">Multi-pass membrane protein</topology>
    </subcellularLocation>
</comment>
<gene>
    <name evidence="11" type="ORF">A9F13_05g01034</name>
</gene>
<evidence type="ECO:0000256" key="3">
    <source>
        <dbReference type="ARBA" id="ARBA00022448"/>
    </source>
</evidence>
<dbReference type="InterPro" id="IPR024041">
    <property type="entry name" value="NH4_transpt_AmtB-like_dom"/>
</dbReference>
<dbReference type="SUPFAM" id="SSF111352">
    <property type="entry name" value="Ammonium transporter"/>
    <property type="match status" value="1"/>
</dbReference>